<evidence type="ECO:0000256" key="1">
    <source>
        <dbReference type="ARBA" id="ARBA00004141"/>
    </source>
</evidence>
<dbReference type="RefSeq" id="WP_191154082.1">
    <property type="nucleotide sequence ID" value="NZ_JACWUN010000003.1"/>
</dbReference>
<dbReference type="PANTHER" id="PTHR42810:SF2">
    <property type="entry name" value="PURINE PERMEASE C1399.01C-RELATED"/>
    <property type="match status" value="1"/>
</dbReference>
<evidence type="ECO:0000256" key="2">
    <source>
        <dbReference type="ARBA" id="ARBA00008821"/>
    </source>
</evidence>
<name>A0A8J6QU04_9BACT</name>
<feature type="transmembrane region" description="Helical" evidence="7">
    <location>
        <begin position="249"/>
        <end position="267"/>
    </location>
</feature>
<gene>
    <name evidence="8" type="ORF">ICT70_03945</name>
</gene>
<keyword evidence="6 7" id="KW-0472">Membrane</keyword>
<comment type="similarity">
    <text evidence="2">Belongs to the nucleobase:cation symporter-2 (NCS2) (TC 2.A.40) family.</text>
</comment>
<proteinExistence type="inferred from homology"/>
<evidence type="ECO:0000256" key="6">
    <source>
        <dbReference type="ARBA" id="ARBA00023136"/>
    </source>
</evidence>
<organism evidence="8 9">
    <name type="scientific">Pelovirga terrestris</name>
    <dbReference type="NCBI Taxonomy" id="2771352"/>
    <lineage>
        <taxon>Bacteria</taxon>
        <taxon>Pseudomonadati</taxon>
        <taxon>Thermodesulfobacteriota</taxon>
        <taxon>Desulfuromonadia</taxon>
        <taxon>Geobacterales</taxon>
        <taxon>Geobacteraceae</taxon>
        <taxon>Pelovirga</taxon>
    </lineage>
</organism>
<feature type="transmembrane region" description="Helical" evidence="7">
    <location>
        <begin position="332"/>
        <end position="354"/>
    </location>
</feature>
<dbReference type="Proteomes" id="UP000632828">
    <property type="component" value="Unassembled WGS sequence"/>
</dbReference>
<comment type="subcellular location">
    <subcellularLocation>
        <location evidence="1">Membrane</location>
        <topology evidence="1">Multi-pass membrane protein</topology>
    </subcellularLocation>
</comment>
<sequence>MKKVHAPTDYHFRLQDGLLGAQMLFVAFGALVLVPLLTGLDANVALFTAGVGTLVFQIITRGKVPVFLASSFAFIAPIIYGVGQWGIAGTMCGLLAAGGLYIVLSILVRIFGSGILHRFLPPIVVGPVIMVIGLVLAPVAIHMASGRTGDGSAWLVPETTAYIIAGIALTVTVLVSLLGHGMFRLIPILCGIIAGYGASLLFDLSGLTATLHASFDPGDLPNWTGPALISMQKAIEAPWLAIPNFTMPVWNLEAILFIVPIALAPAIEHFGDVMAIGGITGKDYVRDPGIQNTLLGDGVATSVAALLGGPPNTTYSEVSGAVALTRSFNPAIMTWAAIAAIILAFVGKLGGLLSTIPVPVMGGIMVLLFGAIAVIGIGTLVRAGTDLMQPRNMAIVAIILVFGIGGMTFDLAIVKLGGIGLAGIIGVVLNLILPYSVHD</sequence>
<feature type="transmembrane region" description="Helical" evidence="7">
    <location>
        <begin position="419"/>
        <end position="437"/>
    </location>
</feature>
<dbReference type="PROSITE" id="PS01116">
    <property type="entry name" value="XANTH_URACIL_PERMASE"/>
    <property type="match status" value="1"/>
</dbReference>
<dbReference type="NCBIfam" id="TIGR00801">
    <property type="entry name" value="ncs2"/>
    <property type="match status" value="1"/>
</dbReference>
<keyword evidence="5 7" id="KW-1133">Transmembrane helix</keyword>
<dbReference type="PANTHER" id="PTHR42810">
    <property type="entry name" value="PURINE PERMEASE C1399.01C-RELATED"/>
    <property type="match status" value="1"/>
</dbReference>
<dbReference type="InterPro" id="IPR006043">
    <property type="entry name" value="NCS2"/>
</dbReference>
<feature type="transmembrane region" description="Helical" evidence="7">
    <location>
        <begin position="360"/>
        <end position="381"/>
    </location>
</feature>
<protein>
    <submittedName>
        <fullName evidence="8">Uracil permease</fullName>
    </submittedName>
</protein>
<feature type="transmembrane region" description="Helical" evidence="7">
    <location>
        <begin position="93"/>
        <end position="112"/>
    </location>
</feature>
<evidence type="ECO:0000256" key="4">
    <source>
        <dbReference type="ARBA" id="ARBA00022692"/>
    </source>
</evidence>
<evidence type="ECO:0000313" key="9">
    <source>
        <dbReference type="Proteomes" id="UP000632828"/>
    </source>
</evidence>
<accession>A0A8J6QU04</accession>
<dbReference type="EMBL" id="JACWUN010000003">
    <property type="protein sequence ID" value="MBD1399815.1"/>
    <property type="molecule type" value="Genomic_DNA"/>
</dbReference>
<comment type="caution">
    <text evidence="8">The sequence shown here is derived from an EMBL/GenBank/DDBJ whole genome shotgun (WGS) entry which is preliminary data.</text>
</comment>
<evidence type="ECO:0000313" key="8">
    <source>
        <dbReference type="EMBL" id="MBD1399815.1"/>
    </source>
</evidence>
<feature type="transmembrane region" description="Helical" evidence="7">
    <location>
        <begin position="12"/>
        <end position="36"/>
    </location>
</feature>
<keyword evidence="3" id="KW-0813">Transport</keyword>
<evidence type="ECO:0000256" key="5">
    <source>
        <dbReference type="ARBA" id="ARBA00022989"/>
    </source>
</evidence>
<feature type="transmembrane region" description="Helical" evidence="7">
    <location>
        <begin position="393"/>
        <end position="413"/>
    </location>
</feature>
<dbReference type="GO" id="GO:0005886">
    <property type="term" value="C:plasma membrane"/>
    <property type="evidence" value="ECO:0007669"/>
    <property type="project" value="TreeGrafter"/>
</dbReference>
<feature type="transmembrane region" description="Helical" evidence="7">
    <location>
        <begin position="42"/>
        <end position="59"/>
    </location>
</feature>
<keyword evidence="9" id="KW-1185">Reference proteome</keyword>
<dbReference type="Pfam" id="PF00860">
    <property type="entry name" value="Xan_ur_permease"/>
    <property type="match status" value="1"/>
</dbReference>
<feature type="transmembrane region" description="Helical" evidence="7">
    <location>
        <begin position="66"/>
        <end position="87"/>
    </location>
</feature>
<dbReference type="GO" id="GO:0042907">
    <property type="term" value="F:xanthine transmembrane transporter activity"/>
    <property type="evidence" value="ECO:0007669"/>
    <property type="project" value="TreeGrafter"/>
</dbReference>
<evidence type="ECO:0000256" key="3">
    <source>
        <dbReference type="ARBA" id="ARBA00022448"/>
    </source>
</evidence>
<keyword evidence="4 7" id="KW-0812">Transmembrane</keyword>
<feature type="transmembrane region" description="Helical" evidence="7">
    <location>
        <begin position="185"/>
        <end position="202"/>
    </location>
</feature>
<feature type="transmembrane region" description="Helical" evidence="7">
    <location>
        <begin position="119"/>
        <end position="141"/>
    </location>
</feature>
<dbReference type="InterPro" id="IPR006042">
    <property type="entry name" value="Xan_ur_permease"/>
</dbReference>
<dbReference type="AlphaFoldDB" id="A0A8J6QU04"/>
<reference evidence="8" key="1">
    <citation type="submission" date="2020-09" db="EMBL/GenBank/DDBJ databases">
        <title>Pelobacter alkaliphilus sp. nov., a novel anaerobic arsenate-reducing bacterium from terrestrial mud volcano.</title>
        <authorList>
            <person name="Khomyakova M.A."/>
            <person name="Merkel A.Y."/>
            <person name="Slobodkin A.I."/>
        </authorList>
    </citation>
    <scope>NUCLEOTIDE SEQUENCE</scope>
    <source>
        <strain evidence="8">M08fum</strain>
    </source>
</reference>
<evidence type="ECO:0000256" key="7">
    <source>
        <dbReference type="SAM" id="Phobius"/>
    </source>
</evidence>
<feature type="transmembrane region" description="Helical" evidence="7">
    <location>
        <begin position="161"/>
        <end position="178"/>
    </location>
</feature>